<accession>A0A9P4J8Y7</accession>
<evidence type="ECO:0000256" key="1">
    <source>
        <dbReference type="SAM" id="MobiDB-lite"/>
    </source>
</evidence>
<feature type="region of interest" description="Disordered" evidence="1">
    <location>
        <begin position="117"/>
        <end position="155"/>
    </location>
</feature>
<dbReference type="Proteomes" id="UP000799439">
    <property type="component" value="Unassembled WGS sequence"/>
</dbReference>
<dbReference type="SMART" id="SM00955">
    <property type="entry name" value="RNB"/>
    <property type="match status" value="1"/>
</dbReference>
<feature type="domain" description="RNB" evidence="2">
    <location>
        <begin position="565"/>
        <end position="931"/>
    </location>
</feature>
<dbReference type="GO" id="GO:0003723">
    <property type="term" value="F:RNA binding"/>
    <property type="evidence" value="ECO:0007669"/>
    <property type="project" value="InterPro"/>
</dbReference>
<feature type="compositionally biased region" description="Basic and acidic residues" evidence="1">
    <location>
        <begin position="134"/>
        <end position="150"/>
    </location>
</feature>
<reference evidence="3" key="1">
    <citation type="journal article" date="2020" name="Stud. Mycol.">
        <title>101 Dothideomycetes genomes: a test case for predicting lifestyles and emergence of pathogens.</title>
        <authorList>
            <person name="Haridas S."/>
            <person name="Albert R."/>
            <person name="Binder M."/>
            <person name="Bloem J."/>
            <person name="Labutti K."/>
            <person name="Salamov A."/>
            <person name="Andreopoulos B."/>
            <person name="Baker S."/>
            <person name="Barry K."/>
            <person name="Bills G."/>
            <person name="Bluhm B."/>
            <person name="Cannon C."/>
            <person name="Castanera R."/>
            <person name="Culley D."/>
            <person name="Daum C."/>
            <person name="Ezra D."/>
            <person name="Gonzalez J."/>
            <person name="Henrissat B."/>
            <person name="Kuo A."/>
            <person name="Liang C."/>
            <person name="Lipzen A."/>
            <person name="Lutzoni F."/>
            <person name="Magnuson J."/>
            <person name="Mondo S."/>
            <person name="Nolan M."/>
            <person name="Ohm R."/>
            <person name="Pangilinan J."/>
            <person name="Park H.-J."/>
            <person name="Ramirez L."/>
            <person name="Alfaro M."/>
            <person name="Sun H."/>
            <person name="Tritt A."/>
            <person name="Yoshinaga Y."/>
            <person name="Zwiers L.-H."/>
            <person name="Turgeon B."/>
            <person name="Goodwin S."/>
            <person name="Spatafora J."/>
            <person name="Crous P."/>
            <person name="Grigoriev I."/>
        </authorList>
    </citation>
    <scope>NUCLEOTIDE SEQUENCE</scope>
    <source>
        <strain evidence="3">CBS 260.36</strain>
    </source>
</reference>
<feature type="compositionally biased region" description="Polar residues" evidence="1">
    <location>
        <begin position="73"/>
        <end position="83"/>
    </location>
</feature>
<dbReference type="InterPro" id="IPR056624">
    <property type="entry name" value="WH_CYT4"/>
</dbReference>
<organism evidence="3 4">
    <name type="scientific">Myriangium duriaei CBS 260.36</name>
    <dbReference type="NCBI Taxonomy" id="1168546"/>
    <lineage>
        <taxon>Eukaryota</taxon>
        <taxon>Fungi</taxon>
        <taxon>Dikarya</taxon>
        <taxon>Ascomycota</taxon>
        <taxon>Pezizomycotina</taxon>
        <taxon>Dothideomycetes</taxon>
        <taxon>Dothideomycetidae</taxon>
        <taxon>Myriangiales</taxon>
        <taxon>Myriangiaceae</taxon>
        <taxon>Myriangium</taxon>
    </lineage>
</organism>
<dbReference type="InterPro" id="IPR057912">
    <property type="entry name" value="OB_CYT4_C"/>
</dbReference>
<dbReference type="PANTHER" id="PTHR23355:SF65">
    <property type="entry name" value="EXORIBONUCLEASE CYT-4, PUTATIVE (AFU_ORTHOLOGUE AFUA_7G01550)-RELATED"/>
    <property type="match status" value="1"/>
</dbReference>
<gene>
    <name evidence="3" type="ORF">K461DRAFT_289581</name>
</gene>
<dbReference type="Pfam" id="PF23216">
    <property type="entry name" value="WHD_CYT4"/>
    <property type="match status" value="1"/>
</dbReference>
<dbReference type="Pfam" id="PF00773">
    <property type="entry name" value="RNB"/>
    <property type="match status" value="1"/>
</dbReference>
<protein>
    <submittedName>
        <fullName evidence="3">RNB-domain-containing protein</fullName>
    </submittedName>
</protein>
<feature type="compositionally biased region" description="Low complexity" evidence="1">
    <location>
        <begin position="26"/>
        <end position="39"/>
    </location>
</feature>
<feature type="compositionally biased region" description="Polar residues" evidence="1">
    <location>
        <begin position="8"/>
        <end position="25"/>
    </location>
</feature>
<comment type="caution">
    <text evidence="3">The sequence shown here is derived from an EMBL/GenBank/DDBJ whole genome shotgun (WGS) entry which is preliminary data.</text>
</comment>
<evidence type="ECO:0000313" key="4">
    <source>
        <dbReference type="Proteomes" id="UP000799439"/>
    </source>
</evidence>
<dbReference type="InterPro" id="IPR050180">
    <property type="entry name" value="RNR_Ribonuclease"/>
</dbReference>
<dbReference type="Pfam" id="PF23214">
    <property type="entry name" value="SH3_CYT4"/>
    <property type="match status" value="1"/>
</dbReference>
<dbReference type="InterPro" id="IPR056625">
    <property type="entry name" value="SH3_CYT4"/>
</dbReference>
<dbReference type="Pfam" id="PF25522">
    <property type="entry name" value="OB_cyt-4"/>
    <property type="match status" value="1"/>
</dbReference>
<dbReference type="PANTHER" id="PTHR23355">
    <property type="entry name" value="RIBONUCLEASE"/>
    <property type="match status" value="1"/>
</dbReference>
<dbReference type="InterPro" id="IPR012340">
    <property type="entry name" value="NA-bd_OB-fold"/>
</dbReference>
<dbReference type="SUPFAM" id="SSF50249">
    <property type="entry name" value="Nucleic acid-binding proteins"/>
    <property type="match status" value="1"/>
</dbReference>
<keyword evidence="4" id="KW-1185">Reference proteome</keyword>
<dbReference type="OrthoDB" id="2285229at2759"/>
<dbReference type="InterPro" id="IPR001900">
    <property type="entry name" value="RNase_II/R"/>
</dbReference>
<proteinExistence type="predicted"/>
<dbReference type="EMBL" id="ML996081">
    <property type="protein sequence ID" value="KAF2157246.1"/>
    <property type="molecule type" value="Genomic_DNA"/>
</dbReference>
<dbReference type="GO" id="GO:0000932">
    <property type="term" value="C:P-body"/>
    <property type="evidence" value="ECO:0007669"/>
    <property type="project" value="TreeGrafter"/>
</dbReference>
<dbReference type="AlphaFoldDB" id="A0A9P4J8Y7"/>
<evidence type="ECO:0000259" key="2">
    <source>
        <dbReference type="SMART" id="SM00955"/>
    </source>
</evidence>
<evidence type="ECO:0000313" key="3">
    <source>
        <dbReference type="EMBL" id="KAF2157246.1"/>
    </source>
</evidence>
<feature type="region of interest" description="Disordered" evidence="1">
    <location>
        <begin position="1"/>
        <end position="83"/>
    </location>
</feature>
<feature type="compositionally biased region" description="Basic and acidic residues" evidence="1">
    <location>
        <begin position="42"/>
        <end position="52"/>
    </location>
</feature>
<dbReference type="GO" id="GO:0000175">
    <property type="term" value="F:3'-5'-RNA exonuclease activity"/>
    <property type="evidence" value="ECO:0007669"/>
    <property type="project" value="TreeGrafter"/>
</dbReference>
<dbReference type="GO" id="GO:0006402">
    <property type="term" value="P:mRNA catabolic process"/>
    <property type="evidence" value="ECO:0007669"/>
    <property type="project" value="TreeGrafter"/>
</dbReference>
<name>A0A9P4J8Y7_9PEZI</name>
<sequence>MDKVFSPRTCSGLSQSTIFNPPARQSLTSLTSRRSASVAPHAADRHTDRDHPTIPIRRLGGPRQAGGDRSRKTPSFTVRRTTNTPYSLEKLDINPIFRENLRAWHVKHGQEKQQDLSAWFDSSDLESSTNATARRGDAERVDDPENHDPTSFESQDFALDTKDLDVLDPHHRLLRRGDLVEMQFKDNSRDPVVAVFVRRLETSAFSQFFTSSGKWIHARETAVAFCIPNYIRPELLDAMLPHLPTVADTALNDQGSLYDLAVPREISAPVVSRLSNFMKQSLDLYRRYATRLDRAHELVADPEDLKFSTLSNIARKLLNRRAEADLDPVDLFTTRLALTRAGYAFGYDLRHHRLTAFVHIRSKAHVAMVAQVRDWMRQYRDELARNRDISDPLKVKFRSSGGQVIQAFAKKAREVIQQSRQDREVTQLGTLGPSKTRLDATNGKGCFKYRHGVTWTDDEQLVIKFMESWACQRSFTTEPSLESQSPLVLQATGMYDKFILLPSTGYVFLQEIGCLVPWENRVRFDVNLLIPSSRHSQMLAKMASYLERPSSPATLMIPDTLAHIREERNKTFTYCLDSAGAHEIDDGISLEAQEDGSSWVHVDVANPTAFLDKNSTISKMAQHMTETIYSPDCSYMMLPSWITQNHFSLNEGRPCLRFSARLDEEGTMLEYDVKAGYSRNVKFIDPQEVNKVLGLTEEDSRWQIFTVGGTPPTSRGKSNMLTAETITPTMKKDLERLLTLARKRSAVRRISEGLTFGVNNNEVRVWGNKDTSGLGVEDPSYHRVRFVDGDPIIQLKTREFSPYLSIAADDRGANDMVQEFMLMACYIGAKWMDDRGIPNIYRGSLPVSGSSKETANQYFSRVIKPLAARNDGKIPAFILTEYLVRSTPGTMTLDPLMHQQLGMTHYSRITSPLRRYADMLAHWNIGAALVEEKRKGRTLLPAESEAVALFPRATLERMLPMLRAREDRIKRAKRWGTNLWAVQLLFRAYYYGQMELPKTLRAVITQKPSNLGWIGMFREFEIPCILENTEGAQLGDEYEVAIKAIDVYNAQVKVVPLRLVHREEAIPE</sequence>